<sequence>MTLTHTRSTQALLTIAAVVVILAGIRLSSSIISPLLLAFFISMILNPVITGLEKLYLPRGLGVLLVISLLVLMAASLIGIAGHAAQEFSRVLPGYRQELLEMVTRFQWSLLKRGVSVDFSTLFNTLDSKWLFNLATSFVSRMSSATSYAVVIILTVVFMLFEVPLLQGKLQRALPDPDRQLLDVERFVFSVNRYVILKSILSAITGLLVTAMLQLKGVEFYVLAGLVAFFLNFIPNIGSILAAIPGILITLLQKSPADAALVAAGYVAINMVIGNLVEPRVLGKGLGLSSLVVFLSLMLWGWLLGPIGMLLSVPLTMCIKILLESSRHNGLAQLLGAGDDTADRPSNVTQ</sequence>
<organism evidence="7 8">
    <name type="scientific">Endozoicomonas lisbonensis</name>
    <dbReference type="NCBI Taxonomy" id="3120522"/>
    <lineage>
        <taxon>Bacteria</taxon>
        <taxon>Pseudomonadati</taxon>
        <taxon>Pseudomonadota</taxon>
        <taxon>Gammaproteobacteria</taxon>
        <taxon>Oceanospirillales</taxon>
        <taxon>Endozoicomonadaceae</taxon>
        <taxon>Endozoicomonas</taxon>
    </lineage>
</organism>
<evidence type="ECO:0000256" key="4">
    <source>
        <dbReference type="ARBA" id="ARBA00022989"/>
    </source>
</evidence>
<dbReference type="PANTHER" id="PTHR21716:SF64">
    <property type="entry name" value="AI-2 TRANSPORT PROTEIN TQSA"/>
    <property type="match status" value="1"/>
</dbReference>
<dbReference type="Pfam" id="PF01594">
    <property type="entry name" value="AI-2E_transport"/>
    <property type="match status" value="1"/>
</dbReference>
<feature type="transmembrane region" description="Helical" evidence="6">
    <location>
        <begin position="195"/>
        <end position="215"/>
    </location>
</feature>
<evidence type="ECO:0000256" key="5">
    <source>
        <dbReference type="ARBA" id="ARBA00023136"/>
    </source>
</evidence>
<comment type="subcellular location">
    <subcellularLocation>
        <location evidence="1">Membrane</location>
        <topology evidence="1">Multi-pass membrane protein</topology>
    </subcellularLocation>
</comment>
<feature type="transmembrane region" description="Helical" evidence="6">
    <location>
        <begin position="297"/>
        <end position="323"/>
    </location>
</feature>
<reference evidence="7 8" key="1">
    <citation type="submission" date="2024-06" db="EMBL/GenBank/DDBJ databases">
        <title>Genomic Encyclopedia of Type Strains, Phase V (KMG-V): Genome sequencing to study the core and pangenomes of soil and plant-associated prokaryotes.</title>
        <authorList>
            <person name="Whitman W."/>
        </authorList>
    </citation>
    <scope>NUCLEOTIDE SEQUENCE [LARGE SCALE GENOMIC DNA]</scope>
    <source>
        <strain evidence="7 8">NE40</strain>
    </source>
</reference>
<evidence type="ECO:0000256" key="3">
    <source>
        <dbReference type="ARBA" id="ARBA00022692"/>
    </source>
</evidence>
<feature type="transmembrane region" description="Helical" evidence="6">
    <location>
        <begin position="7"/>
        <end position="25"/>
    </location>
</feature>
<proteinExistence type="inferred from homology"/>
<evidence type="ECO:0000256" key="2">
    <source>
        <dbReference type="ARBA" id="ARBA00009773"/>
    </source>
</evidence>
<feature type="transmembrane region" description="Helical" evidence="6">
    <location>
        <begin position="145"/>
        <end position="166"/>
    </location>
</feature>
<keyword evidence="8" id="KW-1185">Reference proteome</keyword>
<keyword evidence="4 6" id="KW-1133">Transmembrane helix</keyword>
<dbReference type="InterPro" id="IPR002549">
    <property type="entry name" value="AI-2E-like"/>
</dbReference>
<comment type="caution">
    <text evidence="7">The sequence shown here is derived from an EMBL/GenBank/DDBJ whole genome shotgun (WGS) entry which is preliminary data.</text>
</comment>
<feature type="transmembrane region" description="Helical" evidence="6">
    <location>
        <begin position="259"/>
        <end position="277"/>
    </location>
</feature>
<feature type="transmembrane region" description="Helical" evidence="6">
    <location>
        <begin position="61"/>
        <end position="85"/>
    </location>
</feature>
<dbReference type="RefSeq" id="WP_354010191.1">
    <property type="nucleotide sequence ID" value="NZ_JBEWTA010000001.1"/>
</dbReference>
<comment type="similarity">
    <text evidence="2">Belongs to the autoinducer-2 exporter (AI-2E) (TC 2.A.86) family.</text>
</comment>
<protein>
    <submittedName>
        <fullName evidence="7">AI-2 transport protein TqsA</fullName>
    </submittedName>
</protein>
<dbReference type="EMBL" id="JBEWTB010000002">
    <property type="protein sequence ID" value="MET4755808.1"/>
    <property type="molecule type" value="Genomic_DNA"/>
</dbReference>
<accession>A0ABV2SDI5</accession>
<dbReference type="PANTHER" id="PTHR21716">
    <property type="entry name" value="TRANSMEMBRANE PROTEIN"/>
    <property type="match status" value="1"/>
</dbReference>
<keyword evidence="5 6" id="KW-0472">Membrane</keyword>
<evidence type="ECO:0000256" key="1">
    <source>
        <dbReference type="ARBA" id="ARBA00004141"/>
    </source>
</evidence>
<dbReference type="Proteomes" id="UP001549366">
    <property type="component" value="Unassembled WGS sequence"/>
</dbReference>
<evidence type="ECO:0000313" key="7">
    <source>
        <dbReference type="EMBL" id="MET4755808.1"/>
    </source>
</evidence>
<gene>
    <name evidence="7" type="ORF">V5J35_001000</name>
</gene>
<evidence type="ECO:0000256" key="6">
    <source>
        <dbReference type="SAM" id="Phobius"/>
    </source>
</evidence>
<keyword evidence="3 6" id="KW-0812">Transmembrane</keyword>
<feature type="transmembrane region" description="Helical" evidence="6">
    <location>
        <begin position="221"/>
        <end position="252"/>
    </location>
</feature>
<evidence type="ECO:0000313" key="8">
    <source>
        <dbReference type="Proteomes" id="UP001549366"/>
    </source>
</evidence>
<name>A0ABV2SDI5_9GAMM</name>